<dbReference type="PROSITE" id="PS00198">
    <property type="entry name" value="4FE4S_FER_1"/>
    <property type="match status" value="1"/>
</dbReference>
<dbReference type="RefSeq" id="WP_193734459.1">
    <property type="nucleotide sequence ID" value="NZ_CP063304.1"/>
</dbReference>
<accession>A0A7M2RET6</accession>
<dbReference type="KEGG" id="bliq:INP51_08510"/>
<protein>
    <recommendedName>
        <fullName evidence="6">Ferredoxin</fullName>
    </recommendedName>
</protein>
<sequence length="60" mass="6340">MKATIEDGCIGCGQCADTCPEVFRMGDDDLAEVYADVTPDNEESAKEAADGCPVEVIIVE</sequence>
<keyword evidence="2 6" id="KW-0479">Metal-binding</keyword>
<dbReference type="InterPro" id="IPR051269">
    <property type="entry name" value="Fe-S_cluster_ET"/>
</dbReference>
<evidence type="ECO:0000256" key="6">
    <source>
        <dbReference type="RuleBase" id="RU368020"/>
    </source>
</evidence>
<evidence type="ECO:0000256" key="2">
    <source>
        <dbReference type="ARBA" id="ARBA00022723"/>
    </source>
</evidence>
<dbReference type="GO" id="GO:0051536">
    <property type="term" value="F:iron-sulfur cluster binding"/>
    <property type="evidence" value="ECO:0007669"/>
    <property type="project" value="UniProtKB-KW"/>
</dbReference>
<keyword evidence="4 6" id="KW-0408">Iron</keyword>
<dbReference type="PANTHER" id="PTHR36923">
    <property type="entry name" value="FERREDOXIN"/>
    <property type="match status" value="1"/>
</dbReference>
<dbReference type="Gene3D" id="3.30.70.20">
    <property type="match status" value="1"/>
</dbReference>
<dbReference type="Pfam" id="PF13370">
    <property type="entry name" value="Fer4_13"/>
    <property type="match status" value="1"/>
</dbReference>
<dbReference type="EMBL" id="CP063304">
    <property type="protein sequence ID" value="QOV18097.1"/>
    <property type="molecule type" value="Genomic_DNA"/>
</dbReference>
<organism evidence="8 9">
    <name type="scientific">Blautia liquoris</name>
    <dbReference type="NCBI Taxonomy" id="2779518"/>
    <lineage>
        <taxon>Bacteria</taxon>
        <taxon>Bacillati</taxon>
        <taxon>Bacillota</taxon>
        <taxon>Clostridia</taxon>
        <taxon>Lachnospirales</taxon>
        <taxon>Lachnospiraceae</taxon>
        <taxon>Blautia</taxon>
    </lineage>
</organism>
<evidence type="ECO:0000313" key="8">
    <source>
        <dbReference type="EMBL" id="QOV18097.1"/>
    </source>
</evidence>
<feature type="domain" description="4Fe-4S ferredoxin-type" evidence="7">
    <location>
        <begin position="1"/>
        <end position="28"/>
    </location>
</feature>
<comment type="function">
    <text evidence="6">Ferredoxins are iron-sulfur proteins that transfer electrons in a wide variety of metabolic reactions.</text>
</comment>
<evidence type="ECO:0000256" key="4">
    <source>
        <dbReference type="ARBA" id="ARBA00023004"/>
    </source>
</evidence>
<dbReference type="PRINTS" id="PR00352">
    <property type="entry name" value="3FE4SFRDOXIN"/>
</dbReference>
<keyword evidence="5 6" id="KW-0411">Iron-sulfur</keyword>
<dbReference type="InterPro" id="IPR017900">
    <property type="entry name" value="4Fe4S_Fe_S_CS"/>
</dbReference>
<evidence type="ECO:0000259" key="7">
    <source>
        <dbReference type="PROSITE" id="PS51379"/>
    </source>
</evidence>
<name>A0A7M2RET6_9FIRM</name>
<evidence type="ECO:0000256" key="1">
    <source>
        <dbReference type="ARBA" id="ARBA00022448"/>
    </source>
</evidence>
<reference evidence="8 9" key="1">
    <citation type="submission" date="2020-10" db="EMBL/GenBank/DDBJ databases">
        <title>Blautia liquoris sp.nov., isolated from the mud in a fermentation cellar used for the production of Chinese strong-flavoured liquor.</title>
        <authorList>
            <person name="Lu L."/>
        </authorList>
    </citation>
    <scope>NUCLEOTIDE SEQUENCE [LARGE SCALE GENOMIC DNA]</scope>
    <source>
        <strain evidence="8 9">LZLJ-3</strain>
    </source>
</reference>
<keyword evidence="9" id="KW-1185">Reference proteome</keyword>
<evidence type="ECO:0000256" key="5">
    <source>
        <dbReference type="ARBA" id="ARBA00023014"/>
    </source>
</evidence>
<keyword evidence="3 6" id="KW-0249">Electron transport</keyword>
<dbReference type="InterPro" id="IPR017896">
    <property type="entry name" value="4Fe4S_Fe-S-bd"/>
</dbReference>
<evidence type="ECO:0000313" key="9">
    <source>
        <dbReference type="Proteomes" id="UP000593601"/>
    </source>
</evidence>
<keyword evidence="1 6" id="KW-0813">Transport</keyword>
<dbReference type="PANTHER" id="PTHR36923:SF3">
    <property type="entry name" value="FERREDOXIN"/>
    <property type="match status" value="1"/>
</dbReference>
<dbReference type="GO" id="GO:0005506">
    <property type="term" value="F:iron ion binding"/>
    <property type="evidence" value="ECO:0007669"/>
    <property type="project" value="UniProtKB-UniRule"/>
</dbReference>
<proteinExistence type="predicted"/>
<dbReference type="SUPFAM" id="SSF54862">
    <property type="entry name" value="4Fe-4S ferredoxins"/>
    <property type="match status" value="1"/>
</dbReference>
<dbReference type="Proteomes" id="UP000593601">
    <property type="component" value="Chromosome"/>
</dbReference>
<evidence type="ECO:0000256" key="3">
    <source>
        <dbReference type="ARBA" id="ARBA00022982"/>
    </source>
</evidence>
<dbReference type="GO" id="GO:0009055">
    <property type="term" value="F:electron transfer activity"/>
    <property type="evidence" value="ECO:0007669"/>
    <property type="project" value="UniProtKB-UniRule"/>
</dbReference>
<gene>
    <name evidence="8" type="ORF">INP51_08510</name>
</gene>
<dbReference type="InterPro" id="IPR001080">
    <property type="entry name" value="3Fe4S_ferredoxin"/>
</dbReference>
<dbReference type="AlphaFoldDB" id="A0A7M2RET6"/>
<dbReference type="PROSITE" id="PS51379">
    <property type="entry name" value="4FE4S_FER_2"/>
    <property type="match status" value="1"/>
</dbReference>